<keyword evidence="1" id="KW-0472">Membrane</keyword>
<comment type="caution">
    <text evidence="2">The sequence shown here is derived from an EMBL/GenBank/DDBJ whole genome shotgun (WGS) entry which is preliminary data.</text>
</comment>
<dbReference type="Proteomes" id="UP000315525">
    <property type="component" value="Unassembled WGS sequence"/>
</dbReference>
<reference evidence="2 3" key="1">
    <citation type="submission" date="2019-03" db="EMBL/GenBank/DDBJ databases">
        <title>Metabolic potential of uncultured bacteria and archaea associated with petroleum seepage in deep-sea sediments.</title>
        <authorList>
            <person name="Dong X."/>
            <person name="Hubert C."/>
        </authorList>
    </citation>
    <scope>NUCLEOTIDE SEQUENCE [LARGE SCALE GENOMIC DNA]</scope>
    <source>
        <strain evidence="2">E44_bin18</strain>
    </source>
</reference>
<name>A0A523UR01_UNCT6</name>
<proteinExistence type="predicted"/>
<evidence type="ECO:0000256" key="1">
    <source>
        <dbReference type="SAM" id="Phobius"/>
    </source>
</evidence>
<dbReference type="AlphaFoldDB" id="A0A523UR01"/>
<accession>A0A523UR01</accession>
<keyword evidence="1" id="KW-0812">Transmembrane</keyword>
<sequence>MGFWDRFLKMDRRWVFLMIGLSVLLPLVAGMSMPTRVTPPVQNLFDAINAIEPEGKPLLLSFDFDPSTEPELLPMATAILRNCFAKKIRVILYGGLYPQGVGMAQLALEEVSEEFDVVSGVDYAFLGYVPGVGAVVLSMGEDIKRTFERDYYGVDLDSLPLLANVRNYEDIPLVVDLSGSSIPILWVLYAGARYQQQVGVGTTAVSAAQYYPWLQTGQFVGMLGGLKGAAEYEKLNDQMGVRQARKRATIGMGSQSIAHLLIIVLIVLGNVGYFITRVRKRSE</sequence>
<feature type="transmembrane region" description="Helical" evidence="1">
    <location>
        <begin position="257"/>
        <end position="276"/>
    </location>
</feature>
<keyword evidence="1" id="KW-1133">Transmembrane helix</keyword>
<organism evidence="2 3">
    <name type="scientific">candidate division TA06 bacterium</name>
    <dbReference type="NCBI Taxonomy" id="2250710"/>
    <lineage>
        <taxon>Bacteria</taxon>
        <taxon>Bacteria division TA06</taxon>
    </lineage>
</organism>
<gene>
    <name evidence="2" type="ORF">E3J62_08885</name>
</gene>
<protein>
    <submittedName>
        <fullName evidence="2">Uncharacterized protein</fullName>
    </submittedName>
</protein>
<dbReference type="EMBL" id="SOJN01000101">
    <property type="protein sequence ID" value="TET44966.1"/>
    <property type="molecule type" value="Genomic_DNA"/>
</dbReference>
<evidence type="ECO:0000313" key="2">
    <source>
        <dbReference type="EMBL" id="TET44966.1"/>
    </source>
</evidence>
<evidence type="ECO:0000313" key="3">
    <source>
        <dbReference type="Proteomes" id="UP000315525"/>
    </source>
</evidence>